<dbReference type="InterPro" id="IPR057253">
    <property type="entry name" value="CoiA-like_N"/>
</dbReference>
<feature type="domain" description="Competence protein CoiA-like N-terminal" evidence="2">
    <location>
        <begin position="18"/>
        <end position="64"/>
    </location>
</feature>
<dbReference type="Pfam" id="PF25164">
    <property type="entry name" value="CoiA_N"/>
    <property type="match status" value="1"/>
</dbReference>
<dbReference type="InterPro" id="IPR057252">
    <property type="entry name" value="CoiA_C"/>
</dbReference>
<reference evidence="4 5" key="1">
    <citation type="journal article" date="2016" name="Sci. Rep.">
        <title>Complete genome sequence and transcriptomic analysis of a novel marine strain Bacillus weihaiensis reveals the mechanism of brown algae degradation.</title>
        <authorList>
            <person name="Zhu Y."/>
            <person name="Chen P."/>
            <person name="Bao Y."/>
            <person name="Men Y."/>
            <person name="Zeng Y."/>
            <person name="Yang J."/>
            <person name="Sun J."/>
            <person name="Sun Y."/>
        </authorList>
    </citation>
    <scope>NUCLEOTIDE SEQUENCE [LARGE SCALE GENOMIC DNA]</scope>
    <source>
        <strain evidence="4 5">Alg07</strain>
    </source>
</reference>
<dbReference type="KEGG" id="bwh:A9C19_14850"/>
<dbReference type="Pfam" id="PF25166">
    <property type="entry name" value="CoiA_C"/>
    <property type="match status" value="1"/>
</dbReference>
<keyword evidence="5" id="KW-1185">Reference proteome</keyword>
<evidence type="ECO:0000259" key="1">
    <source>
        <dbReference type="Pfam" id="PF06054"/>
    </source>
</evidence>
<dbReference type="Proteomes" id="UP000181936">
    <property type="component" value="Chromosome"/>
</dbReference>
<evidence type="ECO:0000313" key="4">
    <source>
        <dbReference type="EMBL" id="APH05910.1"/>
    </source>
</evidence>
<accession>A0A1L3MUF3</accession>
<dbReference type="EMBL" id="CP016020">
    <property type="protein sequence ID" value="APH05910.1"/>
    <property type="molecule type" value="Genomic_DNA"/>
</dbReference>
<evidence type="ECO:0000313" key="5">
    <source>
        <dbReference type="Proteomes" id="UP000181936"/>
    </source>
</evidence>
<dbReference type="InterPro" id="IPR021176">
    <property type="entry name" value="Competence-induced_CoiA"/>
</dbReference>
<sequence>MFVAYDQNGKQVNLADRKWTSQKLEQLRKQTVFYCPTCTTELDLKIGTIITSHFAHKKTVGCSAMKSEAESEYHRIGKLDLYEWLQSQKDLEHVLLEPYLKELKQRPDLLVSVGGKSYAIEYQCAAIDGKVMNKRMTTFYNADIEDIWIIGAKAIKRINAASFTLTASHWACARYHESTLAPSIISYCSTQKAFILLQHIIPFTNRSVVTNVKKIPLQNALIFDLFTSSSFTKQQQKEWINKMKHYRLYSSRYKTKETGHLNQEIYRRNLTSIAYLPSYAFLPLKANYLFTSPVFVWQGWIALYLSELRVHEKFSTQRIYSFLEEKITAGRITSRKVYKINFSHYHAIDSYLITLSRLSVITKIEKNMYSKHRAMYWSQKTEELLEEDVRIIQNYLVYEKEEV</sequence>
<gene>
    <name evidence="4" type="ORF">A9C19_14850</name>
</gene>
<dbReference type="OrthoDB" id="3784230at2"/>
<dbReference type="STRING" id="1547283.A9C19_14850"/>
<feature type="domain" description="Competence protein CoiA nuclease-like" evidence="1">
    <location>
        <begin position="70"/>
        <end position="229"/>
    </location>
</feature>
<name>A0A1L3MUF3_9BACI</name>
<evidence type="ECO:0000259" key="2">
    <source>
        <dbReference type="Pfam" id="PF25164"/>
    </source>
</evidence>
<organism evidence="4 5">
    <name type="scientific">Bacillus weihaiensis</name>
    <dbReference type="NCBI Taxonomy" id="1547283"/>
    <lineage>
        <taxon>Bacteria</taxon>
        <taxon>Bacillati</taxon>
        <taxon>Bacillota</taxon>
        <taxon>Bacilli</taxon>
        <taxon>Bacillales</taxon>
        <taxon>Bacillaceae</taxon>
        <taxon>Bacillus</taxon>
    </lineage>
</organism>
<dbReference type="InterPro" id="IPR010330">
    <property type="entry name" value="CoiA_nuc"/>
</dbReference>
<feature type="domain" description="Competence protein CoiA C-terminal" evidence="3">
    <location>
        <begin position="235"/>
        <end position="385"/>
    </location>
</feature>
<dbReference type="AlphaFoldDB" id="A0A1L3MUF3"/>
<dbReference type="PIRSF" id="PIRSF007487">
    <property type="entry name" value="Competence-induced_CoiA_bac"/>
    <property type="match status" value="1"/>
</dbReference>
<protein>
    <recommendedName>
        <fullName evidence="6">Competence protein CoiA</fullName>
    </recommendedName>
</protein>
<dbReference type="RefSeq" id="WP_072580707.1">
    <property type="nucleotide sequence ID" value="NZ_CP016020.1"/>
</dbReference>
<evidence type="ECO:0008006" key="6">
    <source>
        <dbReference type="Google" id="ProtNLM"/>
    </source>
</evidence>
<proteinExistence type="predicted"/>
<evidence type="ECO:0000259" key="3">
    <source>
        <dbReference type="Pfam" id="PF25166"/>
    </source>
</evidence>
<dbReference type="Pfam" id="PF06054">
    <property type="entry name" value="CoiA_nuc"/>
    <property type="match status" value="1"/>
</dbReference>